<reference evidence="2" key="1">
    <citation type="journal article" date="2011" name="Genome Biol.">
        <title>The draft genome of the carcinogenic human liver fluke Clonorchis sinensis.</title>
        <authorList>
            <person name="Wang X."/>
            <person name="Chen W."/>
            <person name="Huang Y."/>
            <person name="Sun J."/>
            <person name="Men J."/>
            <person name="Liu H."/>
            <person name="Luo F."/>
            <person name="Guo L."/>
            <person name="Lv X."/>
            <person name="Deng C."/>
            <person name="Zhou C."/>
            <person name="Fan Y."/>
            <person name="Li X."/>
            <person name="Huang L."/>
            <person name="Hu Y."/>
            <person name="Liang C."/>
            <person name="Hu X."/>
            <person name="Xu J."/>
            <person name="Yu X."/>
        </authorList>
    </citation>
    <scope>NUCLEOTIDE SEQUENCE [LARGE SCALE GENOMIC DNA]</scope>
    <source>
        <strain evidence="2">Henan</strain>
    </source>
</reference>
<dbReference type="InterPro" id="IPR036179">
    <property type="entry name" value="Ig-like_dom_sf"/>
</dbReference>
<dbReference type="InterPro" id="IPR007110">
    <property type="entry name" value="Ig-like_dom"/>
</dbReference>
<dbReference type="PROSITE" id="PS50835">
    <property type="entry name" value="IG_LIKE"/>
    <property type="match status" value="1"/>
</dbReference>
<name>G7YF56_CLOSI</name>
<proteinExistence type="predicted"/>
<reference key="2">
    <citation type="submission" date="2011-10" db="EMBL/GenBank/DDBJ databases">
        <title>The genome and transcriptome sequence of Clonorchis sinensis provide insights into the carcinogenic liver fluke.</title>
        <authorList>
            <person name="Wang X."/>
            <person name="Huang Y."/>
            <person name="Chen W."/>
            <person name="Liu H."/>
            <person name="Guo L."/>
            <person name="Chen Y."/>
            <person name="Luo F."/>
            <person name="Zhou W."/>
            <person name="Sun J."/>
            <person name="Mao Q."/>
            <person name="Liang P."/>
            <person name="Zhou C."/>
            <person name="Tian Y."/>
            <person name="Men J."/>
            <person name="Lv X."/>
            <person name="Huang L."/>
            <person name="Zhou J."/>
            <person name="Hu Y."/>
            <person name="Li R."/>
            <person name="Zhang F."/>
            <person name="Lei H."/>
            <person name="Li X."/>
            <person name="Hu X."/>
            <person name="Liang C."/>
            <person name="Xu J."/>
            <person name="Wu Z."/>
            <person name="Yu X."/>
        </authorList>
    </citation>
    <scope>NUCLEOTIDE SEQUENCE</scope>
    <source>
        <strain>Henan</strain>
    </source>
</reference>
<dbReference type="SMART" id="SM00409">
    <property type="entry name" value="IG"/>
    <property type="match status" value="1"/>
</dbReference>
<dbReference type="EMBL" id="DF143172">
    <property type="protein sequence ID" value="GAA51589.1"/>
    <property type="molecule type" value="Genomic_DNA"/>
</dbReference>
<accession>G7YF56</accession>
<evidence type="ECO:0000313" key="2">
    <source>
        <dbReference type="EMBL" id="GAA51589.1"/>
    </source>
</evidence>
<evidence type="ECO:0000259" key="1">
    <source>
        <dbReference type="PROSITE" id="PS50835"/>
    </source>
</evidence>
<dbReference type="AlphaFoldDB" id="G7YF56"/>
<organism evidence="2 3">
    <name type="scientific">Clonorchis sinensis</name>
    <name type="common">Chinese liver fluke</name>
    <dbReference type="NCBI Taxonomy" id="79923"/>
    <lineage>
        <taxon>Eukaryota</taxon>
        <taxon>Metazoa</taxon>
        <taxon>Spiralia</taxon>
        <taxon>Lophotrochozoa</taxon>
        <taxon>Platyhelminthes</taxon>
        <taxon>Trematoda</taxon>
        <taxon>Digenea</taxon>
        <taxon>Opisthorchiida</taxon>
        <taxon>Opisthorchiata</taxon>
        <taxon>Opisthorchiidae</taxon>
        <taxon>Clonorchis</taxon>
    </lineage>
</organism>
<feature type="domain" description="Ig-like" evidence="1">
    <location>
        <begin position="46"/>
        <end position="142"/>
    </location>
</feature>
<dbReference type="SUPFAM" id="SSF48726">
    <property type="entry name" value="Immunoglobulin"/>
    <property type="match status" value="1"/>
</dbReference>
<dbReference type="InterPro" id="IPR003599">
    <property type="entry name" value="Ig_sub"/>
</dbReference>
<dbReference type="InterPro" id="IPR013783">
    <property type="entry name" value="Ig-like_fold"/>
</dbReference>
<dbReference type="Gene3D" id="2.60.40.10">
    <property type="entry name" value="Immunoglobulins"/>
    <property type="match status" value="1"/>
</dbReference>
<evidence type="ECO:0000313" key="3">
    <source>
        <dbReference type="Proteomes" id="UP000008909"/>
    </source>
</evidence>
<sequence>MESWKQMLRHLDTLVDSLKPADVKWKVETRNKTAQKGRSGAETHVPIVANHNNQIRLNIGDHLRLECPVHSTSSGSLTDFDESGTNTIQHDEASGVLYHWRVRDRLDYTLDSDPRYRFSQNRRVLEVTVPLEVSDSGTYTCTGVTGFGKREVTFEVHVRDPDSNLLCAPTPRTHQNVKGTSTFQSAILYHLELDSFASQLKQFPTMYIPIQDLYSMRHIRIRALSNPLTKQYARQE</sequence>
<dbReference type="Proteomes" id="UP000008909">
    <property type="component" value="Unassembled WGS sequence"/>
</dbReference>
<protein>
    <recommendedName>
        <fullName evidence="1">Ig-like domain-containing protein</fullName>
    </recommendedName>
</protein>
<keyword evidence="3" id="KW-1185">Reference proteome</keyword>
<gene>
    <name evidence="2" type="ORF">CLF_106414</name>
</gene>